<comment type="caution">
    <text evidence="1">The sequence shown here is derived from an EMBL/GenBank/DDBJ whole genome shotgun (WGS) entry which is preliminary data.</text>
</comment>
<name>A0A4U2YS87_9ACTN</name>
<dbReference type="AlphaFoldDB" id="A0A4U2YS87"/>
<reference evidence="1 2" key="1">
    <citation type="submission" date="2019-04" db="EMBL/GenBank/DDBJ databases">
        <authorList>
            <person name="Dong K."/>
        </authorList>
    </citation>
    <scope>NUCLEOTIDE SEQUENCE [LARGE SCALE GENOMIC DNA]</scope>
    <source>
        <strain evidence="2">dk3543</strain>
    </source>
</reference>
<dbReference type="RefSeq" id="WP_137064454.1">
    <property type="nucleotide sequence ID" value="NZ_CP040748.1"/>
</dbReference>
<proteinExistence type="predicted"/>
<evidence type="ECO:0000313" key="2">
    <source>
        <dbReference type="Proteomes" id="UP000307808"/>
    </source>
</evidence>
<gene>
    <name evidence="1" type="ORF">FC770_02075</name>
</gene>
<keyword evidence="2" id="KW-1185">Reference proteome</keyword>
<dbReference type="Proteomes" id="UP000307808">
    <property type="component" value="Unassembled WGS sequence"/>
</dbReference>
<organism evidence="1 2">
    <name type="scientific">Nocardioides jishulii</name>
    <dbReference type="NCBI Taxonomy" id="2575440"/>
    <lineage>
        <taxon>Bacteria</taxon>
        <taxon>Bacillati</taxon>
        <taxon>Actinomycetota</taxon>
        <taxon>Actinomycetes</taxon>
        <taxon>Propionibacteriales</taxon>
        <taxon>Nocardioidaceae</taxon>
        <taxon>Nocardioides</taxon>
    </lineage>
</organism>
<accession>A0A4U2YS87</accession>
<sequence length="177" mass="18088">MTASRGAGYLAVIAAPGGWLGARGETYVRGIHTIVGAVAVALLATGLLTGCADQEADASTTPQSVAVGVLLHDDEPAEGIELELLVRPSPQAGSGGPDAEAELLRVATDTTDAEGAFDLRVPAGDLSPHASGDGIVGLEIRRVGGEPWSVTTTVRLVRSPETGVTRVEAADRMRLNL</sequence>
<dbReference type="EMBL" id="SZPY01000001">
    <property type="protein sequence ID" value="TKI63990.1"/>
    <property type="molecule type" value="Genomic_DNA"/>
</dbReference>
<evidence type="ECO:0000313" key="1">
    <source>
        <dbReference type="EMBL" id="TKI63990.1"/>
    </source>
</evidence>
<protein>
    <submittedName>
        <fullName evidence="1">Uncharacterized protein</fullName>
    </submittedName>
</protein>